<reference evidence="1 2" key="1">
    <citation type="submission" date="2016-04" db="EMBL/GenBank/DDBJ databases">
        <title>Genome analyses suggest a sexual origin of heterokaryosis in a supposedly ancient asexual fungus.</title>
        <authorList>
            <person name="Ropars J."/>
            <person name="Sedzielewska K."/>
            <person name="Noel J."/>
            <person name="Charron P."/>
            <person name="Farinelli L."/>
            <person name="Marton T."/>
            <person name="Kruger M."/>
            <person name="Pelin A."/>
            <person name="Brachmann A."/>
            <person name="Corradi N."/>
        </authorList>
    </citation>
    <scope>NUCLEOTIDE SEQUENCE [LARGE SCALE GENOMIC DNA]</scope>
    <source>
        <strain evidence="1 2">C2</strain>
    </source>
</reference>
<comment type="caution">
    <text evidence="1">The sequence shown here is derived from an EMBL/GenBank/DDBJ whole genome shotgun (WGS) entry which is preliminary data.</text>
</comment>
<reference evidence="1 2" key="2">
    <citation type="submission" date="2017-10" db="EMBL/GenBank/DDBJ databases">
        <title>Extensive intraspecific genome diversity in a model arbuscular mycorrhizal fungus.</title>
        <authorList>
            <person name="Chen E.C.H."/>
            <person name="Morin E."/>
            <person name="Baudet D."/>
            <person name="Noel J."/>
            <person name="Ndikumana S."/>
            <person name="Charron P."/>
            <person name="St-Onge C."/>
            <person name="Giorgi J."/>
            <person name="Grigoriev I.V."/>
            <person name="Roux C."/>
            <person name="Martin F.M."/>
            <person name="Corradi N."/>
        </authorList>
    </citation>
    <scope>NUCLEOTIDE SEQUENCE [LARGE SCALE GENOMIC DNA]</scope>
    <source>
        <strain evidence="1 2">C2</strain>
    </source>
</reference>
<protein>
    <submittedName>
        <fullName evidence="1">Uncharacterized protein</fullName>
    </submittedName>
</protein>
<dbReference type="EMBL" id="LLXL01000435">
    <property type="protein sequence ID" value="PKK72529.1"/>
    <property type="molecule type" value="Genomic_DNA"/>
</dbReference>
<accession>A0A2N1NF86</accession>
<dbReference type="InterPro" id="IPR011009">
    <property type="entry name" value="Kinase-like_dom_sf"/>
</dbReference>
<organism evidence="1 2">
    <name type="scientific">Rhizophagus irregularis</name>
    <dbReference type="NCBI Taxonomy" id="588596"/>
    <lineage>
        <taxon>Eukaryota</taxon>
        <taxon>Fungi</taxon>
        <taxon>Fungi incertae sedis</taxon>
        <taxon>Mucoromycota</taxon>
        <taxon>Glomeromycotina</taxon>
        <taxon>Glomeromycetes</taxon>
        <taxon>Glomerales</taxon>
        <taxon>Glomeraceae</taxon>
        <taxon>Rhizophagus</taxon>
    </lineage>
</organism>
<gene>
    <name evidence="1" type="ORF">RhiirC2_742515</name>
</gene>
<dbReference type="AlphaFoldDB" id="A0A2N1NF86"/>
<proteinExistence type="predicted"/>
<dbReference type="SUPFAM" id="SSF56112">
    <property type="entry name" value="Protein kinase-like (PK-like)"/>
    <property type="match status" value="1"/>
</dbReference>
<feature type="non-terminal residue" evidence="1">
    <location>
        <position position="81"/>
    </location>
</feature>
<evidence type="ECO:0000313" key="2">
    <source>
        <dbReference type="Proteomes" id="UP000233469"/>
    </source>
</evidence>
<evidence type="ECO:0000313" key="1">
    <source>
        <dbReference type="EMBL" id="PKK72529.1"/>
    </source>
</evidence>
<name>A0A2N1NF86_9GLOM</name>
<sequence length="81" mass="9433">MESVILKDLESVESANRSWFEEAKSHLTISNKWAGIIQCYGLTQNPSNGNYMLVVSQMDIDLRSYLLQNRNLTWKERIKII</sequence>
<dbReference type="Proteomes" id="UP000233469">
    <property type="component" value="Unassembled WGS sequence"/>
</dbReference>